<evidence type="ECO:0000313" key="4">
    <source>
        <dbReference type="Proteomes" id="UP001589747"/>
    </source>
</evidence>
<dbReference type="PANTHER" id="PTHR43674">
    <property type="entry name" value="NITRILASE C965.09-RELATED"/>
    <property type="match status" value="1"/>
</dbReference>
<reference evidence="3 4" key="1">
    <citation type="submission" date="2024-09" db="EMBL/GenBank/DDBJ databases">
        <authorList>
            <person name="Sun Q."/>
            <person name="Mori K."/>
        </authorList>
    </citation>
    <scope>NUCLEOTIDE SEQUENCE [LARGE SCALE GENOMIC DNA]</scope>
    <source>
        <strain evidence="3 4">TISTR 2452</strain>
    </source>
</reference>
<dbReference type="SUPFAM" id="SSF56317">
    <property type="entry name" value="Carbon-nitrogen hydrolase"/>
    <property type="match status" value="1"/>
</dbReference>
<evidence type="ECO:0000256" key="1">
    <source>
        <dbReference type="ARBA" id="ARBA00022801"/>
    </source>
</evidence>
<dbReference type="Gene3D" id="3.60.110.10">
    <property type="entry name" value="Carbon-nitrogen hydrolase"/>
    <property type="match status" value="1"/>
</dbReference>
<accession>A0ABV5KYW9</accession>
<comment type="caution">
    <text evidence="3">The sequence shown here is derived from an EMBL/GenBank/DDBJ whole genome shotgun (WGS) entry which is preliminary data.</text>
</comment>
<dbReference type="CDD" id="cd07197">
    <property type="entry name" value="nitrilase"/>
    <property type="match status" value="1"/>
</dbReference>
<dbReference type="PROSITE" id="PS50263">
    <property type="entry name" value="CN_HYDROLASE"/>
    <property type="match status" value="1"/>
</dbReference>
<organism evidence="3 4">
    <name type="scientific">Paenibacillus aurantiacus</name>
    <dbReference type="NCBI Taxonomy" id="1936118"/>
    <lineage>
        <taxon>Bacteria</taxon>
        <taxon>Bacillati</taxon>
        <taxon>Bacillota</taxon>
        <taxon>Bacilli</taxon>
        <taxon>Bacillales</taxon>
        <taxon>Paenibacillaceae</taxon>
        <taxon>Paenibacillus</taxon>
    </lineage>
</organism>
<evidence type="ECO:0000259" key="2">
    <source>
        <dbReference type="PROSITE" id="PS50263"/>
    </source>
</evidence>
<gene>
    <name evidence="3" type="ORF">ACFFSY_30920</name>
</gene>
<dbReference type="RefSeq" id="WP_377501512.1">
    <property type="nucleotide sequence ID" value="NZ_JBHMDO010000047.1"/>
</dbReference>
<protein>
    <submittedName>
        <fullName evidence="3">Carbon-nitrogen hydrolase family protein</fullName>
    </submittedName>
</protein>
<dbReference type="InterPro" id="IPR050345">
    <property type="entry name" value="Aliph_Amidase/BUP"/>
</dbReference>
<keyword evidence="1 3" id="KW-0378">Hydrolase</keyword>
<dbReference type="InterPro" id="IPR003010">
    <property type="entry name" value="C-N_Hydrolase"/>
</dbReference>
<feature type="domain" description="CN hydrolase" evidence="2">
    <location>
        <begin position="1"/>
        <end position="235"/>
    </location>
</feature>
<dbReference type="PANTHER" id="PTHR43674:SF2">
    <property type="entry name" value="BETA-UREIDOPROPIONASE"/>
    <property type="match status" value="1"/>
</dbReference>
<sequence length="252" mass="27387">MRIGLAQARFPSNLADGLSIAAAMIEEGAKQGCELVCFPESVLPGLRGVGYDVEPYDHGRMREAVEQVRALAAEHGIAVILPTEWEDEFGLHLVAFVISAEGEVLGYQTKNQIDPDEDQFGYVPGDGRRLFEIGGVSLGIAICHEGWRYPETVRWAAARGASIVFHPMFNGEANRPSFYTGAASCRSEENRIFFATVNYALPVQGCPSGIVSPSGEWICATEAGVEQLLACEIDPAEASGLLARRFRPELLR</sequence>
<dbReference type="GO" id="GO:0016787">
    <property type="term" value="F:hydrolase activity"/>
    <property type="evidence" value="ECO:0007669"/>
    <property type="project" value="UniProtKB-KW"/>
</dbReference>
<dbReference type="Proteomes" id="UP001589747">
    <property type="component" value="Unassembled WGS sequence"/>
</dbReference>
<evidence type="ECO:0000313" key="3">
    <source>
        <dbReference type="EMBL" id="MFB9330381.1"/>
    </source>
</evidence>
<dbReference type="InterPro" id="IPR036526">
    <property type="entry name" value="C-N_Hydrolase_sf"/>
</dbReference>
<dbReference type="Pfam" id="PF00795">
    <property type="entry name" value="CN_hydrolase"/>
    <property type="match status" value="1"/>
</dbReference>
<keyword evidence="4" id="KW-1185">Reference proteome</keyword>
<dbReference type="EMBL" id="JBHMDO010000047">
    <property type="protein sequence ID" value="MFB9330381.1"/>
    <property type="molecule type" value="Genomic_DNA"/>
</dbReference>
<proteinExistence type="predicted"/>
<name>A0ABV5KYW9_9BACL</name>